<proteinExistence type="predicted"/>
<sequence length="69" mass="8132">MDEARQRKRPTNQENQLLYFLVHHCLCWYQLGHQATTRGLVGVGDSYWTNHHFSTLTSSQTLERLELSQ</sequence>
<keyword evidence="4" id="KW-1185">Reference proteome</keyword>
<dbReference type="AlphaFoldDB" id="R2NN49"/>
<reference evidence="2 4" key="2">
    <citation type="submission" date="2013-03" db="EMBL/GenBank/DDBJ databases">
        <title>The Genome Sequence of Enterococcus malodoratus ATCC_43197 (PacBio/Illumina hybrid assembly).</title>
        <authorList>
            <consortium name="The Broad Institute Genomics Platform"/>
            <consortium name="The Broad Institute Genome Sequencing Center for Infectious Disease"/>
            <person name="Earl A."/>
            <person name="Russ C."/>
            <person name="Gilmore M."/>
            <person name="Surin D."/>
            <person name="Walker B."/>
            <person name="Young S."/>
            <person name="Zeng Q."/>
            <person name="Gargeya S."/>
            <person name="Fitzgerald M."/>
            <person name="Haas B."/>
            <person name="Abouelleil A."/>
            <person name="Allen A.W."/>
            <person name="Alvarado L."/>
            <person name="Arachchi H.M."/>
            <person name="Berlin A.M."/>
            <person name="Chapman S.B."/>
            <person name="Gainer-Dewar J."/>
            <person name="Goldberg J."/>
            <person name="Griggs A."/>
            <person name="Gujja S."/>
            <person name="Hansen M."/>
            <person name="Howarth C."/>
            <person name="Imamovic A."/>
            <person name="Ireland A."/>
            <person name="Larimer J."/>
            <person name="McCowan C."/>
            <person name="Murphy C."/>
            <person name="Pearson M."/>
            <person name="Poon T.W."/>
            <person name="Priest M."/>
            <person name="Roberts A."/>
            <person name="Saif S."/>
            <person name="Shea T."/>
            <person name="Sisk P."/>
            <person name="Sykes S."/>
            <person name="Wortman J."/>
            <person name="Nusbaum C."/>
            <person name="Birren B."/>
        </authorList>
    </citation>
    <scope>NUCLEOTIDE SEQUENCE [LARGE SCALE GENOMIC DNA]</scope>
    <source>
        <strain evidence="2 4">ATCC 43197</strain>
    </source>
</reference>
<protein>
    <submittedName>
        <fullName evidence="1">Uncharacterized protein</fullName>
    </submittedName>
</protein>
<evidence type="ECO:0000313" key="4">
    <source>
        <dbReference type="Proteomes" id="UP000014148"/>
    </source>
</evidence>
<organism evidence="1 3">
    <name type="scientific">Enterococcus malodoratus ATCC 43197</name>
    <dbReference type="NCBI Taxonomy" id="1158601"/>
    <lineage>
        <taxon>Bacteria</taxon>
        <taxon>Bacillati</taxon>
        <taxon>Bacillota</taxon>
        <taxon>Bacilli</taxon>
        <taxon>Lactobacillales</taxon>
        <taxon>Enterococcaceae</taxon>
        <taxon>Enterococcus</taxon>
    </lineage>
</organism>
<reference evidence="1 3" key="1">
    <citation type="submission" date="2013-02" db="EMBL/GenBank/DDBJ databases">
        <title>The Genome Sequence of Enterococcus malodoratus ATCC_43197.</title>
        <authorList>
            <consortium name="The Broad Institute Genome Sequencing Platform"/>
            <consortium name="The Broad Institute Genome Sequencing Center for Infectious Disease"/>
            <person name="Earl A.M."/>
            <person name="Gilmore M.S."/>
            <person name="Lebreton F."/>
            <person name="Walker B."/>
            <person name="Young S.K."/>
            <person name="Zeng Q."/>
            <person name="Gargeya S."/>
            <person name="Fitzgerald M."/>
            <person name="Haas B."/>
            <person name="Abouelleil A."/>
            <person name="Alvarado L."/>
            <person name="Arachchi H.M."/>
            <person name="Berlin A.M."/>
            <person name="Chapman S.B."/>
            <person name="Dewar J."/>
            <person name="Goldberg J."/>
            <person name="Griggs A."/>
            <person name="Gujja S."/>
            <person name="Hansen M."/>
            <person name="Howarth C."/>
            <person name="Imamovic A."/>
            <person name="Larimer J."/>
            <person name="McCowan C."/>
            <person name="Murphy C."/>
            <person name="Neiman D."/>
            <person name="Pearson M."/>
            <person name="Priest M."/>
            <person name="Roberts A."/>
            <person name="Saif S."/>
            <person name="Shea T."/>
            <person name="Sisk P."/>
            <person name="Sykes S."/>
            <person name="Wortman J."/>
            <person name="Nusbaum C."/>
            <person name="Birren B."/>
        </authorList>
    </citation>
    <scope>NUCLEOTIDE SEQUENCE [LARGE SCALE GENOMIC DNA]</scope>
    <source>
        <strain evidence="1 3">ATCC 43197</strain>
    </source>
</reference>
<dbReference type="Proteomes" id="UP000013783">
    <property type="component" value="Unassembled WGS sequence"/>
</dbReference>
<accession>R2NN49</accession>
<name>R2NN49_9ENTE</name>
<dbReference type="EMBL" id="AJAK01000025">
    <property type="protein sequence ID" value="EOH73437.1"/>
    <property type="molecule type" value="Genomic_DNA"/>
</dbReference>
<evidence type="ECO:0000313" key="2">
    <source>
        <dbReference type="EMBL" id="EOT67290.1"/>
    </source>
</evidence>
<evidence type="ECO:0000313" key="3">
    <source>
        <dbReference type="Proteomes" id="UP000013783"/>
    </source>
</evidence>
<dbReference type="EMBL" id="ASWA01000003">
    <property type="protein sequence ID" value="EOT67290.1"/>
    <property type="molecule type" value="Genomic_DNA"/>
</dbReference>
<evidence type="ECO:0000313" key="1">
    <source>
        <dbReference type="EMBL" id="EOH73437.1"/>
    </source>
</evidence>
<gene>
    <name evidence="2" type="ORF">I585_02811</name>
    <name evidence="1" type="ORF">UAI_03628</name>
</gene>
<dbReference type="Proteomes" id="UP000014148">
    <property type="component" value="Unassembled WGS sequence"/>
</dbReference>
<comment type="caution">
    <text evidence="1">The sequence shown here is derived from an EMBL/GenBank/DDBJ whole genome shotgun (WGS) entry which is preliminary data.</text>
</comment>